<evidence type="ECO:0000313" key="2">
    <source>
        <dbReference type="Proteomes" id="UP000756132"/>
    </source>
</evidence>
<name>A0A9Q8L6J8_PASFU</name>
<dbReference type="KEGG" id="ffu:CLAFUR5_01377"/>
<gene>
    <name evidence="1" type="ORF">CLAFUR5_01377</name>
</gene>
<dbReference type="RefSeq" id="XP_047756092.1">
    <property type="nucleotide sequence ID" value="XM_047900525.1"/>
</dbReference>
<dbReference type="GeneID" id="71981255"/>
<dbReference type="EMBL" id="CP090163">
    <property type="protein sequence ID" value="UJO11726.1"/>
    <property type="molecule type" value="Genomic_DNA"/>
</dbReference>
<accession>A0A9Q8L6J8</accession>
<proteinExistence type="predicted"/>
<dbReference type="AlphaFoldDB" id="A0A9Q8L6J8"/>
<protein>
    <submittedName>
        <fullName evidence="1">Uncharacterized protein</fullName>
    </submittedName>
</protein>
<reference evidence="1" key="2">
    <citation type="journal article" date="2022" name="Microb. Genom.">
        <title>A chromosome-scale genome assembly of the tomato pathogen Cladosporium fulvum reveals a compartmentalized genome architecture and the presence of a dispensable chromosome.</title>
        <authorList>
            <person name="Zaccaron A.Z."/>
            <person name="Chen L.H."/>
            <person name="Samaras A."/>
            <person name="Stergiopoulos I."/>
        </authorList>
    </citation>
    <scope>NUCLEOTIDE SEQUENCE</scope>
    <source>
        <strain evidence="1">Race5_Kim</strain>
    </source>
</reference>
<organism evidence="1 2">
    <name type="scientific">Passalora fulva</name>
    <name type="common">Tomato leaf mold</name>
    <name type="synonym">Cladosporium fulvum</name>
    <dbReference type="NCBI Taxonomy" id="5499"/>
    <lineage>
        <taxon>Eukaryota</taxon>
        <taxon>Fungi</taxon>
        <taxon>Dikarya</taxon>
        <taxon>Ascomycota</taxon>
        <taxon>Pezizomycotina</taxon>
        <taxon>Dothideomycetes</taxon>
        <taxon>Dothideomycetidae</taxon>
        <taxon>Mycosphaerellales</taxon>
        <taxon>Mycosphaerellaceae</taxon>
        <taxon>Fulvia</taxon>
    </lineage>
</organism>
<sequence>MIEENDVTEKFRDVVGMDKDALLDSWETDLHPPDISVTQRTNDTSNPLHDRLVSMRAKLFLE</sequence>
<reference evidence="1" key="1">
    <citation type="submission" date="2021-12" db="EMBL/GenBank/DDBJ databases">
        <authorList>
            <person name="Zaccaron A."/>
            <person name="Stergiopoulos I."/>
        </authorList>
    </citation>
    <scope>NUCLEOTIDE SEQUENCE</scope>
    <source>
        <strain evidence="1">Race5_Kim</strain>
    </source>
</reference>
<evidence type="ECO:0000313" key="1">
    <source>
        <dbReference type="EMBL" id="UJO11726.1"/>
    </source>
</evidence>
<keyword evidence="2" id="KW-1185">Reference proteome</keyword>
<dbReference type="Proteomes" id="UP000756132">
    <property type="component" value="Chromosome 1"/>
</dbReference>